<sequence length="105" mass="11675">MNRCIHSRRGAPAGAADNRPATRRLINVFALGCNSRWVIQMFDRCIAHPSRSGGTRLAAAYGHRPRLRPRPRREQLRAADARRAALTTAADNADAHPWLVAMPLQ</sequence>
<name>A0A4C1V566_EUMVA</name>
<comment type="caution">
    <text evidence="2">The sequence shown here is derived from an EMBL/GenBank/DDBJ whole genome shotgun (WGS) entry which is preliminary data.</text>
</comment>
<evidence type="ECO:0000256" key="1">
    <source>
        <dbReference type="SAM" id="MobiDB-lite"/>
    </source>
</evidence>
<dbReference type="Proteomes" id="UP000299102">
    <property type="component" value="Unassembled WGS sequence"/>
</dbReference>
<evidence type="ECO:0000313" key="3">
    <source>
        <dbReference type="Proteomes" id="UP000299102"/>
    </source>
</evidence>
<proteinExistence type="predicted"/>
<gene>
    <name evidence="2" type="ORF">EVAR_6723_1</name>
</gene>
<organism evidence="2 3">
    <name type="scientific">Eumeta variegata</name>
    <name type="common">Bagworm moth</name>
    <name type="synonym">Eumeta japonica</name>
    <dbReference type="NCBI Taxonomy" id="151549"/>
    <lineage>
        <taxon>Eukaryota</taxon>
        <taxon>Metazoa</taxon>
        <taxon>Ecdysozoa</taxon>
        <taxon>Arthropoda</taxon>
        <taxon>Hexapoda</taxon>
        <taxon>Insecta</taxon>
        <taxon>Pterygota</taxon>
        <taxon>Neoptera</taxon>
        <taxon>Endopterygota</taxon>
        <taxon>Lepidoptera</taxon>
        <taxon>Glossata</taxon>
        <taxon>Ditrysia</taxon>
        <taxon>Tineoidea</taxon>
        <taxon>Psychidae</taxon>
        <taxon>Oiketicinae</taxon>
        <taxon>Eumeta</taxon>
    </lineage>
</organism>
<protein>
    <submittedName>
        <fullName evidence="2">Uncharacterized protein</fullName>
    </submittedName>
</protein>
<accession>A0A4C1V566</accession>
<feature type="region of interest" description="Disordered" evidence="1">
    <location>
        <begin position="50"/>
        <end position="74"/>
    </location>
</feature>
<dbReference type="AlphaFoldDB" id="A0A4C1V566"/>
<keyword evidence="3" id="KW-1185">Reference proteome</keyword>
<evidence type="ECO:0000313" key="2">
    <source>
        <dbReference type="EMBL" id="GBP33375.1"/>
    </source>
</evidence>
<reference evidence="2 3" key="1">
    <citation type="journal article" date="2019" name="Commun. Biol.">
        <title>The bagworm genome reveals a unique fibroin gene that provides high tensile strength.</title>
        <authorList>
            <person name="Kono N."/>
            <person name="Nakamura H."/>
            <person name="Ohtoshi R."/>
            <person name="Tomita M."/>
            <person name="Numata K."/>
            <person name="Arakawa K."/>
        </authorList>
    </citation>
    <scope>NUCLEOTIDE SEQUENCE [LARGE SCALE GENOMIC DNA]</scope>
</reference>
<dbReference type="EMBL" id="BGZK01000273">
    <property type="protein sequence ID" value="GBP33375.1"/>
    <property type="molecule type" value="Genomic_DNA"/>
</dbReference>